<evidence type="ECO:0000259" key="7">
    <source>
        <dbReference type="PROSITE" id="PS50988"/>
    </source>
</evidence>
<dbReference type="EMBL" id="JAOVZO020000018">
    <property type="protein sequence ID" value="MDC8013886.1"/>
    <property type="molecule type" value="Genomic_DNA"/>
</dbReference>
<dbReference type="GO" id="GO:0005737">
    <property type="term" value="C:cytoplasm"/>
    <property type="evidence" value="ECO:0007669"/>
    <property type="project" value="UniProtKB-SubCell"/>
</dbReference>
<dbReference type="PANTHER" id="PTHR14202:SF0">
    <property type="entry name" value="RNA-BINDING PROTEIN RO60"/>
    <property type="match status" value="1"/>
</dbReference>
<proteinExistence type="inferred from homology"/>
<evidence type="ECO:0000313" key="8">
    <source>
        <dbReference type="EMBL" id="MDC8013886.1"/>
    </source>
</evidence>
<dbReference type="GO" id="GO:0046872">
    <property type="term" value="F:metal ion binding"/>
    <property type="evidence" value="ECO:0007669"/>
    <property type="project" value="UniProtKB-KW"/>
</dbReference>
<evidence type="ECO:0000256" key="1">
    <source>
        <dbReference type="ARBA" id="ARBA00004496"/>
    </source>
</evidence>
<reference evidence="8" key="1">
    <citation type="submission" date="2023-02" db="EMBL/GenBank/DDBJ databases">
        <title>Tahibacter soli sp. nov. isolated from soil.</title>
        <authorList>
            <person name="Baek J.H."/>
            <person name="Lee J.K."/>
            <person name="Choi D.G."/>
            <person name="Jeon C.O."/>
        </authorList>
    </citation>
    <scope>NUCLEOTIDE SEQUENCE</scope>
    <source>
        <strain evidence="8">BL</strain>
    </source>
</reference>
<dbReference type="InterPro" id="IPR037214">
    <property type="entry name" value="TROVE_dom_sf"/>
</dbReference>
<evidence type="ECO:0000256" key="2">
    <source>
        <dbReference type="ARBA" id="ARBA00007814"/>
    </source>
</evidence>
<comment type="similarity">
    <text evidence="2">Belongs to the Ro 60 kDa family.</text>
</comment>
<dbReference type="GO" id="GO:0003723">
    <property type="term" value="F:RNA binding"/>
    <property type="evidence" value="ECO:0007669"/>
    <property type="project" value="UniProtKB-KW"/>
</dbReference>
<dbReference type="RefSeq" id="WP_263541531.1">
    <property type="nucleotide sequence ID" value="NZ_JAOVZO020000018.1"/>
</dbReference>
<dbReference type="Gene3D" id="3.40.50.410">
    <property type="entry name" value="von Willebrand factor, type A domain"/>
    <property type="match status" value="1"/>
</dbReference>
<name>A0A9X4BIF1_9GAMM</name>
<dbReference type="GO" id="GO:1990904">
    <property type="term" value="C:ribonucleoprotein complex"/>
    <property type="evidence" value="ECO:0007669"/>
    <property type="project" value="UniProtKB-KW"/>
</dbReference>
<accession>A0A9X4BIF1</accession>
<dbReference type="AlphaFoldDB" id="A0A9X4BIF1"/>
<sequence>MANTQLFATRRPQPAPIANAINEAGGRAYLREPEAALALYASTGCLNGVFYADAQTQLAQVLDLCKQVSAEFVAKTAIHARKQGHMKDMPALLAAHLAHRDGELLARVFDRVIDNGRMLRNFVQILRSGVVGRKSLGTRCKRLVQQWLARASTETIMAAAIGNQPSLADIVKMVHPKPQDAEREALYAWLIDKPHAKKALPPLVRAFEAYKRKPEGSPPDLPFLYLTALGLNTTQWKKIALRASWQATRMNLNTFMRHGVFDDKTTTMKIAKKLTDKNEIRRARVFPYQLFAAWKAAHGLPVAIMSALEEAMEHATANVPALPGNVVVAVDVSGSMASPVTGHRQGSTTSLRCVDVAALIAASVKRKNPSARILPFDTQVRTATMSEHAGVMTQAQRLAALCGGGTTVSAPLAQLNAERARVDTLIVVSDNESWAETNVGMGTRTMHEWKTLRQRCPDAKLVAIDLQPYATSQTAASDDVLHVGGFSDTVFELLAAAATGQGPAWWVERIRSISL</sequence>
<keyword evidence="5" id="KW-0694">RNA-binding</keyword>
<dbReference type="InterPro" id="IPR036465">
    <property type="entry name" value="vWFA_dom_sf"/>
</dbReference>
<dbReference type="InterPro" id="IPR040322">
    <property type="entry name" value="TROVE2"/>
</dbReference>
<evidence type="ECO:0000256" key="5">
    <source>
        <dbReference type="ARBA" id="ARBA00022884"/>
    </source>
</evidence>
<keyword evidence="9" id="KW-1185">Reference proteome</keyword>
<keyword evidence="3" id="KW-0963">Cytoplasm</keyword>
<evidence type="ECO:0000313" key="9">
    <source>
        <dbReference type="Proteomes" id="UP001139971"/>
    </source>
</evidence>
<comment type="subcellular location">
    <subcellularLocation>
        <location evidence="1">Cytoplasm</location>
    </subcellularLocation>
</comment>
<feature type="domain" description="TROVE" evidence="7">
    <location>
        <begin position="20"/>
        <end position="324"/>
    </location>
</feature>
<dbReference type="Pfam" id="PF25045">
    <property type="entry name" value="vWA_Ro60"/>
    <property type="match status" value="1"/>
</dbReference>
<keyword evidence="6" id="KW-0687">Ribonucleoprotein</keyword>
<dbReference type="PANTHER" id="PTHR14202">
    <property type="entry name" value="60 KDA RIBONUCLEOPROTEIN SSA/RO"/>
    <property type="match status" value="1"/>
</dbReference>
<evidence type="ECO:0000256" key="3">
    <source>
        <dbReference type="ARBA" id="ARBA00022490"/>
    </source>
</evidence>
<dbReference type="InterPro" id="IPR008858">
    <property type="entry name" value="TROVE_dom"/>
</dbReference>
<comment type="caution">
    <text evidence="8">The sequence shown here is derived from an EMBL/GenBank/DDBJ whole genome shotgun (WGS) entry which is preliminary data.</text>
</comment>
<dbReference type="Pfam" id="PF05731">
    <property type="entry name" value="TROVE"/>
    <property type="match status" value="1"/>
</dbReference>
<protein>
    <submittedName>
        <fullName evidence="8">TROVE domain-containing protein</fullName>
    </submittedName>
</protein>
<gene>
    <name evidence="8" type="ORF">OD750_015185</name>
</gene>
<evidence type="ECO:0000256" key="4">
    <source>
        <dbReference type="ARBA" id="ARBA00022723"/>
    </source>
</evidence>
<organism evidence="8 9">
    <name type="scientific">Tahibacter soli</name>
    <dbReference type="NCBI Taxonomy" id="2983605"/>
    <lineage>
        <taxon>Bacteria</taxon>
        <taxon>Pseudomonadati</taxon>
        <taxon>Pseudomonadota</taxon>
        <taxon>Gammaproteobacteria</taxon>
        <taxon>Lysobacterales</taxon>
        <taxon>Rhodanobacteraceae</taxon>
        <taxon>Tahibacter</taxon>
    </lineage>
</organism>
<dbReference type="PROSITE" id="PS50988">
    <property type="entry name" value="TROVE"/>
    <property type="match status" value="1"/>
</dbReference>
<keyword evidence="4" id="KW-0479">Metal-binding</keyword>
<dbReference type="InterPro" id="IPR056800">
    <property type="entry name" value="vWA_Ro60"/>
</dbReference>
<dbReference type="SUPFAM" id="SSF140864">
    <property type="entry name" value="TROVE domain-like"/>
    <property type="match status" value="1"/>
</dbReference>
<dbReference type="SUPFAM" id="SSF53300">
    <property type="entry name" value="vWA-like"/>
    <property type="match status" value="1"/>
</dbReference>
<dbReference type="Proteomes" id="UP001139971">
    <property type="component" value="Unassembled WGS sequence"/>
</dbReference>
<evidence type="ECO:0000256" key="6">
    <source>
        <dbReference type="ARBA" id="ARBA00023274"/>
    </source>
</evidence>